<organism evidence="1 2">
    <name type="scientific">Sinorhizobium medicae</name>
    <dbReference type="NCBI Taxonomy" id="110321"/>
    <lineage>
        <taxon>Bacteria</taxon>
        <taxon>Pseudomonadati</taxon>
        <taxon>Pseudomonadota</taxon>
        <taxon>Alphaproteobacteria</taxon>
        <taxon>Hyphomicrobiales</taxon>
        <taxon>Rhizobiaceae</taxon>
        <taxon>Sinorhizobium/Ensifer group</taxon>
        <taxon>Sinorhizobium</taxon>
    </lineage>
</organism>
<dbReference type="Proteomes" id="UP001190825">
    <property type="component" value="Unassembled WGS sequence"/>
</dbReference>
<evidence type="ECO:0000313" key="2">
    <source>
        <dbReference type="Proteomes" id="UP001190825"/>
    </source>
</evidence>
<dbReference type="Pfam" id="PF05135">
    <property type="entry name" value="Phage_connect_1"/>
    <property type="match status" value="1"/>
</dbReference>
<keyword evidence="2" id="KW-1185">Reference proteome</keyword>
<protein>
    <recommendedName>
        <fullName evidence="3">Phage gp6-like head-tail connector protein</fullName>
    </recommendedName>
</protein>
<evidence type="ECO:0000313" key="1">
    <source>
        <dbReference type="EMBL" id="PLU03823.1"/>
    </source>
</evidence>
<name>A0ABX4TLL6_9HYPH</name>
<dbReference type="NCBIfam" id="TIGR01560">
    <property type="entry name" value="put_DNA_pack"/>
    <property type="match status" value="1"/>
</dbReference>
<sequence length="95" mass="10907">MSLITLEQFKEHARIDGDDEDDAIQVKVDAANKYVLSFLVDPLPEDWVNPDDLVQATLMVATHWWEHRETTFAGTLNDIPISASEVISSYREWVF</sequence>
<dbReference type="InterPro" id="IPR021146">
    <property type="entry name" value="Phage_gp6-like_head-tail"/>
</dbReference>
<reference evidence="1 2" key="1">
    <citation type="journal article" date="2018" name="FEMS Microbiol. Ecol.">
        <title>Co-invading symbiotic mutualists of Medicago polymorpha retain high ancestral diversity and contain diverse accessory genomes.</title>
        <authorList>
            <person name="Porter S.S."/>
            <person name="Faber-Hammond J.J."/>
            <person name="Friesen M.L."/>
        </authorList>
    </citation>
    <scope>NUCLEOTIDE SEQUENCE [LARGE SCALE GENOMIC DNA]</scope>
    <source>
        <strain evidence="1 2">Str16</strain>
    </source>
</reference>
<dbReference type="InterPro" id="IPR006450">
    <property type="entry name" value="Phage_HK97_gp6-like"/>
</dbReference>
<gene>
    <name evidence="1" type="ORF">BMJ33_13040</name>
</gene>
<proteinExistence type="predicted"/>
<dbReference type="CDD" id="cd08054">
    <property type="entry name" value="gp6"/>
    <property type="match status" value="1"/>
</dbReference>
<comment type="caution">
    <text evidence="1">The sequence shown here is derived from an EMBL/GenBank/DDBJ whole genome shotgun (WGS) entry which is preliminary data.</text>
</comment>
<dbReference type="RefSeq" id="WP_101779757.1">
    <property type="nucleotide sequence ID" value="NZ_NBUC01000067.1"/>
</dbReference>
<dbReference type="Gene3D" id="1.10.3230.30">
    <property type="entry name" value="Phage gp6-like head-tail connector protein"/>
    <property type="match status" value="1"/>
</dbReference>
<accession>A0ABX4TLL6</accession>
<dbReference type="EMBL" id="NBUC01000067">
    <property type="protein sequence ID" value="PLU03823.1"/>
    <property type="molecule type" value="Genomic_DNA"/>
</dbReference>
<evidence type="ECO:0008006" key="3">
    <source>
        <dbReference type="Google" id="ProtNLM"/>
    </source>
</evidence>